<dbReference type="CDD" id="cd02440">
    <property type="entry name" value="AdoMet_MTases"/>
    <property type="match status" value="1"/>
</dbReference>
<comment type="caution">
    <text evidence="4">The sequence shown here is derived from an EMBL/GenBank/DDBJ whole genome shotgun (WGS) entry which is preliminary data.</text>
</comment>
<dbReference type="PANTHER" id="PTHR43861:SF1">
    <property type="entry name" value="TRANS-ACONITATE 2-METHYLTRANSFERASE"/>
    <property type="match status" value="1"/>
</dbReference>
<keyword evidence="2" id="KW-0808">Transferase</keyword>
<dbReference type="PANTHER" id="PTHR43861">
    <property type="entry name" value="TRANS-ACONITATE 2-METHYLTRANSFERASE-RELATED"/>
    <property type="match status" value="1"/>
</dbReference>
<keyword evidence="5" id="KW-1185">Reference proteome</keyword>
<dbReference type="GO" id="GO:0008168">
    <property type="term" value="F:methyltransferase activity"/>
    <property type="evidence" value="ECO:0007669"/>
    <property type="project" value="UniProtKB-KW"/>
</dbReference>
<evidence type="ECO:0000259" key="3">
    <source>
        <dbReference type="Pfam" id="PF13649"/>
    </source>
</evidence>
<dbReference type="Gene3D" id="3.40.50.150">
    <property type="entry name" value="Vaccinia Virus protein VP39"/>
    <property type="match status" value="1"/>
</dbReference>
<dbReference type="SUPFAM" id="SSF53335">
    <property type="entry name" value="S-adenosyl-L-methionine-dependent methyltransferases"/>
    <property type="match status" value="1"/>
</dbReference>
<proteinExistence type="predicted"/>
<keyword evidence="1 4" id="KW-0489">Methyltransferase</keyword>
<sequence length="243" mass="26160">MMLTRRAPISVAQIPDLVGHDNTVPGGLPRAVPGSRVMRLTGAMPTDDDVRDAYARRAGEYADLLGSVDAMSPVDRDRIAAWGASVRGPVLDVGCGPGHWTAFLHDAGVDVRGIDPVPRFITHARTAFPGIDVSLGSVLDIEADDASHGGVLAWYSLIHLEPPRLMPALREIARVLRPRGTVLIGFFEGSELASFDHAVVRAFFWPVERLREAIGSAGLEVVDVETRQDAGARPHASIIARRV</sequence>
<dbReference type="Proteomes" id="UP000633205">
    <property type="component" value="Unassembled WGS sequence"/>
</dbReference>
<name>A0A917DH98_9MICO</name>
<dbReference type="EMBL" id="BMHO01000001">
    <property type="protein sequence ID" value="GGD38486.1"/>
    <property type="molecule type" value="Genomic_DNA"/>
</dbReference>
<dbReference type="InterPro" id="IPR041698">
    <property type="entry name" value="Methyltransf_25"/>
</dbReference>
<evidence type="ECO:0000313" key="5">
    <source>
        <dbReference type="Proteomes" id="UP000633205"/>
    </source>
</evidence>
<evidence type="ECO:0000256" key="1">
    <source>
        <dbReference type="ARBA" id="ARBA00022603"/>
    </source>
</evidence>
<dbReference type="InterPro" id="IPR029063">
    <property type="entry name" value="SAM-dependent_MTases_sf"/>
</dbReference>
<gene>
    <name evidence="4" type="ORF">GCM10010915_19130</name>
</gene>
<reference evidence="4" key="2">
    <citation type="submission" date="2020-09" db="EMBL/GenBank/DDBJ databases">
        <authorList>
            <person name="Sun Q."/>
            <person name="Zhou Y."/>
        </authorList>
    </citation>
    <scope>NUCLEOTIDE SEQUENCE</scope>
    <source>
        <strain evidence="4">CGMCC 1.15152</strain>
    </source>
</reference>
<evidence type="ECO:0000313" key="4">
    <source>
        <dbReference type="EMBL" id="GGD38486.1"/>
    </source>
</evidence>
<reference evidence="4" key="1">
    <citation type="journal article" date="2014" name="Int. J. Syst. Evol. Microbiol.">
        <title>Complete genome sequence of Corynebacterium casei LMG S-19264T (=DSM 44701T), isolated from a smear-ripened cheese.</title>
        <authorList>
            <consortium name="US DOE Joint Genome Institute (JGI-PGF)"/>
            <person name="Walter F."/>
            <person name="Albersmeier A."/>
            <person name="Kalinowski J."/>
            <person name="Ruckert C."/>
        </authorList>
    </citation>
    <scope>NUCLEOTIDE SEQUENCE</scope>
    <source>
        <strain evidence="4">CGMCC 1.15152</strain>
    </source>
</reference>
<dbReference type="AlphaFoldDB" id="A0A917DH98"/>
<dbReference type="GO" id="GO:0032259">
    <property type="term" value="P:methylation"/>
    <property type="evidence" value="ECO:0007669"/>
    <property type="project" value="UniProtKB-KW"/>
</dbReference>
<organism evidence="4 5">
    <name type="scientific">Microbacterium faecale</name>
    <dbReference type="NCBI Taxonomy" id="1804630"/>
    <lineage>
        <taxon>Bacteria</taxon>
        <taxon>Bacillati</taxon>
        <taxon>Actinomycetota</taxon>
        <taxon>Actinomycetes</taxon>
        <taxon>Micrococcales</taxon>
        <taxon>Microbacteriaceae</taxon>
        <taxon>Microbacterium</taxon>
    </lineage>
</organism>
<evidence type="ECO:0000256" key="2">
    <source>
        <dbReference type="ARBA" id="ARBA00022679"/>
    </source>
</evidence>
<dbReference type="Pfam" id="PF13649">
    <property type="entry name" value="Methyltransf_25"/>
    <property type="match status" value="1"/>
</dbReference>
<feature type="domain" description="Methyltransferase" evidence="3">
    <location>
        <begin position="90"/>
        <end position="180"/>
    </location>
</feature>
<accession>A0A917DH98</accession>
<protein>
    <submittedName>
        <fullName evidence="4">Methyltransferase</fullName>
    </submittedName>
</protein>